<dbReference type="Proteomes" id="UP000183832">
    <property type="component" value="Unassembled WGS sequence"/>
</dbReference>
<accession>A0A1J1IJ78</accession>
<protein>
    <submittedName>
        <fullName evidence="2">CLUMA_CG013566, isoform A</fullName>
    </submittedName>
</protein>
<evidence type="ECO:0000313" key="2">
    <source>
        <dbReference type="EMBL" id="CRL00293.1"/>
    </source>
</evidence>
<proteinExistence type="predicted"/>
<evidence type="ECO:0000313" key="3">
    <source>
        <dbReference type="Proteomes" id="UP000183832"/>
    </source>
</evidence>
<sequence length="262" mass="30285">MDAVLDIEDQIQLNNLYFSQKSSEVRVKVVTKDSHGRTETNVERLKVQKRNVKQICITSPYESQPIANTISLSIDDVKRANYKESKCWSVFNIKFRRVLVYGKVVVLNISSRNGKTMYRFSIDDGSEEIIGTMTVTKEAKQNVSAFRNRLNVLNNQLNRAKEIGINLKGTFHSPDSSECQEILQNISDLNSMTSSNIEHMRKVYQLGPIQQKALILATLYKTDENNVQLNMLDMSLNDRIELLWKQQLNRLYRKEYLNKSKV</sequence>
<keyword evidence="1" id="KW-0175">Coiled coil</keyword>
<dbReference type="AlphaFoldDB" id="A0A1J1IJ78"/>
<reference evidence="2 3" key="1">
    <citation type="submission" date="2015-04" db="EMBL/GenBank/DDBJ databases">
        <authorList>
            <person name="Syromyatnikov M.Y."/>
            <person name="Popov V.N."/>
        </authorList>
    </citation>
    <scope>NUCLEOTIDE SEQUENCE [LARGE SCALE GENOMIC DNA]</scope>
</reference>
<keyword evidence="3" id="KW-1185">Reference proteome</keyword>
<evidence type="ECO:0000256" key="1">
    <source>
        <dbReference type="SAM" id="Coils"/>
    </source>
</evidence>
<name>A0A1J1IJ78_9DIPT</name>
<feature type="coiled-coil region" evidence="1">
    <location>
        <begin position="136"/>
        <end position="163"/>
    </location>
</feature>
<dbReference type="InterPro" id="IPR012340">
    <property type="entry name" value="NA-bd_OB-fold"/>
</dbReference>
<dbReference type="EMBL" id="CVRI01000054">
    <property type="protein sequence ID" value="CRL00293.1"/>
    <property type="molecule type" value="Genomic_DNA"/>
</dbReference>
<gene>
    <name evidence="2" type="ORF">CLUMA_CG013566</name>
</gene>
<dbReference type="OrthoDB" id="7790762at2759"/>
<organism evidence="2 3">
    <name type="scientific">Clunio marinus</name>
    <dbReference type="NCBI Taxonomy" id="568069"/>
    <lineage>
        <taxon>Eukaryota</taxon>
        <taxon>Metazoa</taxon>
        <taxon>Ecdysozoa</taxon>
        <taxon>Arthropoda</taxon>
        <taxon>Hexapoda</taxon>
        <taxon>Insecta</taxon>
        <taxon>Pterygota</taxon>
        <taxon>Neoptera</taxon>
        <taxon>Endopterygota</taxon>
        <taxon>Diptera</taxon>
        <taxon>Nematocera</taxon>
        <taxon>Chironomoidea</taxon>
        <taxon>Chironomidae</taxon>
        <taxon>Clunio</taxon>
    </lineage>
</organism>
<dbReference type="Gene3D" id="2.40.50.140">
    <property type="entry name" value="Nucleic acid-binding proteins"/>
    <property type="match status" value="1"/>
</dbReference>